<feature type="binding site" evidence="8">
    <location>
        <position position="110"/>
    </location>
    <ligand>
        <name>Na(+)</name>
        <dbReference type="ChEBI" id="CHEBI:29101"/>
        <label>1</label>
    </ligand>
</feature>
<evidence type="ECO:0000256" key="1">
    <source>
        <dbReference type="ARBA" id="ARBA00004141"/>
    </source>
</evidence>
<proteinExistence type="inferred from homology"/>
<feature type="transmembrane region" description="Helical" evidence="12">
    <location>
        <begin position="174"/>
        <end position="201"/>
    </location>
</feature>
<feature type="transmembrane region" description="Helical" evidence="12">
    <location>
        <begin position="578"/>
        <end position="599"/>
    </location>
</feature>
<keyword evidence="7" id="KW-0325">Glycoprotein</keyword>
<keyword evidence="3 10" id="KW-0813">Transport</keyword>
<evidence type="ECO:0000256" key="10">
    <source>
        <dbReference type="RuleBase" id="RU003732"/>
    </source>
</evidence>
<keyword evidence="10" id="KW-0769">Symport</keyword>
<feature type="transmembrane region" description="Helical" evidence="12">
    <location>
        <begin position="286"/>
        <end position="306"/>
    </location>
</feature>
<evidence type="ECO:0000256" key="5">
    <source>
        <dbReference type="ARBA" id="ARBA00022989"/>
    </source>
</evidence>
<feature type="transmembrane region" description="Helical" evidence="12">
    <location>
        <begin position="456"/>
        <end position="481"/>
    </location>
</feature>
<dbReference type="AlphaFoldDB" id="A0A267EUM3"/>
<feature type="compositionally biased region" description="Acidic residues" evidence="11">
    <location>
        <begin position="20"/>
        <end position="31"/>
    </location>
</feature>
<dbReference type="PROSITE" id="PS00754">
    <property type="entry name" value="NA_NEUROTRAN_SYMP_2"/>
    <property type="match status" value="1"/>
</dbReference>
<evidence type="ECO:0000256" key="6">
    <source>
        <dbReference type="ARBA" id="ARBA00023136"/>
    </source>
</evidence>
<feature type="binding site" evidence="8">
    <location>
        <position position="371"/>
    </location>
    <ligand>
        <name>Na(+)</name>
        <dbReference type="ChEBI" id="CHEBI:29101"/>
        <label>1</label>
    </ligand>
</feature>
<sequence>MPTSPNHSEDKNSTGFPMDQEIDNDTGDPCDDAMTRSYNVGKSYETEIKQLELSGPSCSEETLPLKERAAVQVDLADNLELSAPPQDAAQAGRAVWGGKIEFLLTCVGYAVGLGNVWRFPYLCYKNGGGAFLIPYCVMLAVVGLPCFFLELSFGQFASVGPLTIWRISPLFKGLGVSMVMVSLIVSVYYNVVVAQCLYFLALSFTSRLPWHDCSHSWNSDRCTDFIQANASSADGAGQNLASAMLAGFNCTFNSTDPETKCKTPSEEFYENHVLQLTSGIEHFGSVNWFVLLALFIAWVIVALVLLKGVQSLGKVSYFTAIFPYLMLTILLIRGATLPGAAEGVKFYLTPVWSRLADYKVWMEAATQIFFSLSCCNGGLIAMSSYNKFRNNCQRDAVMVALINCGTSVFAGLVIFCNLGFMSHQKNVPVGEVAKGGPGLAFIVYPEALTHMPLSPLWSVLFFIMMATLGFGSQFSIAETVLCALQDELKAKGLIGASKSHSILLRLGVCACLFALGIPMTFGGGMYLLNLIDNAVSTFPLLVCGLCEIVVLMYIYPYRQFAEDIKLMVGGKPNIYWRANWMVVTPLVIVVLILLMIIFYEPLTYGSYEYTQPFQLLCLLIGVFVIVWIPVYALYKYCAEGGGILLKEFLKPAEEWGPAQLEDRGEFLDNLAKTTNSLDGTNNFFQSKLSIAAELQRAASKESGLNRIRTHTNSFSQLQSSGSAAHLTIYDQHAIAAAANPQAAAAKCDRCDTSPGAATPDTQQVPFASFSLGPQQVKEDVQTAV</sequence>
<evidence type="ECO:0000313" key="13">
    <source>
        <dbReference type="EMBL" id="PAA65146.1"/>
    </source>
</evidence>
<feature type="transmembrane region" description="Helical" evidence="12">
    <location>
        <begin position="502"/>
        <end position="528"/>
    </location>
</feature>
<dbReference type="GO" id="GO:0005283">
    <property type="term" value="F:amino acid:sodium symporter activity"/>
    <property type="evidence" value="ECO:0007669"/>
    <property type="project" value="TreeGrafter"/>
</dbReference>
<dbReference type="EMBL" id="NIVC01001679">
    <property type="protein sequence ID" value="PAA65146.1"/>
    <property type="molecule type" value="Genomic_DNA"/>
</dbReference>
<comment type="caution">
    <text evidence="13">The sequence shown here is derived from an EMBL/GenBank/DDBJ whole genome shotgun (WGS) entry which is preliminary data.</text>
</comment>
<dbReference type="Proteomes" id="UP000215902">
    <property type="component" value="Unassembled WGS sequence"/>
</dbReference>
<dbReference type="PANTHER" id="PTHR11616:SF321">
    <property type="entry name" value="SODIUM-DEPENDENT NUTRIENT AMINO ACID TRANSPORTER 1-RELATED"/>
    <property type="match status" value="1"/>
</dbReference>
<dbReference type="PRINTS" id="PR00176">
    <property type="entry name" value="NANEUSMPORT"/>
</dbReference>
<feature type="binding site" evidence="8">
    <location>
        <position position="403"/>
    </location>
    <ligand>
        <name>Na(+)</name>
        <dbReference type="ChEBI" id="CHEBI:29101"/>
        <label>1</label>
    </ligand>
</feature>
<feature type="binding site" evidence="8">
    <location>
        <position position="468"/>
    </location>
    <ligand>
        <name>Na(+)</name>
        <dbReference type="ChEBI" id="CHEBI:29101"/>
        <label>1</label>
    </ligand>
</feature>
<evidence type="ECO:0000256" key="11">
    <source>
        <dbReference type="SAM" id="MobiDB-lite"/>
    </source>
</evidence>
<keyword evidence="5 12" id="KW-1133">Transmembrane helix</keyword>
<protein>
    <recommendedName>
        <fullName evidence="10">Transporter</fullName>
    </recommendedName>
</protein>
<feature type="binding site" evidence="8">
    <location>
        <position position="108"/>
    </location>
    <ligand>
        <name>Na(+)</name>
        <dbReference type="ChEBI" id="CHEBI:29101"/>
        <label>1</label>
    </ligand>
</feature>
<dbReference type="EMBL" id="NIVC01001380">
    <property type="protein sequence ID" value="PAA68635.1"/>
    <property type="molecule type" value="Genomic_DNA"/>
</dbReference>
<accession>A0A267EUM3</accession>
<evidence type="ECO:0000256" key="2">
    <source>
        <dbReference type="ARBA" id="ARBA00006459"/>
    </source>
</evidence>
<keyword evidence="15" id="KW-1185">Reference proteome</keyword>
<feature type="transmembrane region" description="Helical" evidence="12">
    <location>
        <begin position="132"/>
        <end position="153"/>
    </location>
</feature>
<dbReference type="InterPro" id="IPR037272">
    <property type="entry name" value="SNS_sf"/>
</dbReference>
<feature type="transmembrane region" description="Helical" evidence="12">
    <location>
        <begin position="611"/>
        <end position="634"/>
    </location>
</feature>
<dbReference type="SUPFAM" id="SSF161070">
    <property type="entry name" value="SNF-like"/>
    <property type="match status" value="1"/>
</dbReference>
<dbReference type="PANTHER" id="PTHR11616">
    <property type="entry name" value="SODIUM/CHLORIDE DEPENDENT TRANSPORTER"/>
    <property type="match status" value="1"/>
</dbReference>
<keyword evidence="6 12" id="KW-0472">Membrane</keyword>
<dbReference type="PROSITE" id="PS00610">
    <property type="entry name" value="NA_NEUROTRAN_SYMP_1"/>
    <property type="match status" value="1"/>
</dbReference>
<evidence type="ECO:0000256" key="4">
    <source>
        <dbReference type="ARBA" id="ARBA00022692"/>
    </source>
</evidence>
<evidence type="ECO:0000256" key="3">
    <source>
        <dbReference type="ARBA" id="ARBA00022448"/>
    </source>
</evidence>
<keyword evidence="9" id="KW-1015">Disulfide bond</keyword>
<evidence type="ECO:0000256" key="7">
    <source>
        <dbReference type="ARBA" id="ARBA00023180"/>
    </source>
</evidence>
<gene>
    <name evidence="14" type="ORF">BOX15_Mlig020467g1</name>
    <name evidence="13" type="ORF">BOX15_Mlig020467g2</name>
</gene>
<name>A0A267EUM3_9PLAT</name>
<feature type="binding site" evidence="8">
    <location>
        <position position="472"/>
    </location>
    <ligand>
        <name>Na(+)</name>
        <dbReference type="ChEBI" id="CHEBI:29101"/>
        <label>1</label>
    </ligand>
</feature>
<keyword evidence="8" id="KW-0479">Metal-binding</keyword>
<evidence type="ECO:0000256" key="9">
    <source>
        <dbReference type="PIRSR" id="PIRSR600175-2"/>
    </source>
</evidence>
<evidence type="ECO:0000313" key="15">
    <source>
        <dbReference type="Proteomes" id="UP000215902"/>
    </source>
</evidence>
<dbReference type="Pfam" id="PF00209">
    <property type="entry name" value="SNF"/>
    <property type="match status" value="1"/>
</dbReference>
<dbReference type="GO" id="GO:0046872">
    <property type="term" value="F:metal ion binding"/>
    <property type="evidence" value="ECO:0007669"/>
    <property type="project" value="UniProtKB-KW"/>
</dbReference>
<dbReference type="GO" id="GO:0005886">
    <property type="term" value="C:plasma membrane"/>
    <property type="evidence" value="ECO:0007669"/>
    <property type="project" value="TreeGrafter"/>
</dbReference>
<feature type="disulfide bond" evidence="9">
    <location>
        <begin position="213"/>
        <end position="222"/>
    </location>
</feature>
<feature type="transmembrane region" description="Helical" evidence="12">
    <location>
        <begin position="318"/>
        <end position="340"/>
    </location>
</feature>
<comment type="similarity">
    <text evidence="2 10">Belongs to the sodium:neurotransmitter symporter (SNF) (TC 2.A.22) family.</text>
</comment>
<evidence type="ECO:0000256" key="8">
    <source>
        <dbReference type="PIRSR" id="PIRSR600175-1"/>
    </source>
</evidence>
<reference evidence="13 15" key="1">
    <citation type="submission" date="2017-06" db="EMBL/GenBank/DDBJ databases">
        <title>A platform for efficient transgenesis in Macrostomum lignano, a flatworm model organism for stem cell research.</title>
        <authorList>
            <person name="Berezikov E."/>
        </authorList>
    </citation>
    <scope>NUCLEOTIDE SEQUENCE [LARGE SCALE GENOMIC DNA]</scope>
    <source>
        <strain evidence="13">DV1</strain>
        <tissue evidence="13">Whole organism</tissue>
    </source>
</reference>
<evidence type="ECO:0000313" key="14">
    <source>
        <dbReference type="EMBL" id="PAA68635.1"/>
    </source>
</evidence>
<evidence type="ECO:0000256" key="12">
    <source>
        <dbReference type="SAM" id="Phobius"/>
    </source>
</evidence>
<keyword evidence="4 10" id="KW-0812">Transmembrane</keyword>
<feature type="binding site" evidence="8">
    <location>
        <position position="115"/>
    </location>
    <ligand>
        <name>Na(+)</name>
        <dbReference type="ChEBI" id="CHEBI:29101"/>
        <label>1</label>
    </ligand>
</feature>
<organism evidence="13 15">
    <name type="scientific">Macrostomum lignano</name>
    <dbReference type="NCBI Taxonomy" id="282301"/>
    <lineage>
        <taxon>Eukaryota</taxon>
        <taxon>Metazoa</taxon>
        <taxon>Spiralia</taxon>
        <taxon>Lophotrochozoa</taxon>
        <taxon>Platyhelminthes</taxon>
        <taxon>Rhabditophora</taxon>
        <taxon>Macrostomorpha</taxon>
        <taxon>Macrostomida</taxon>
        <taxon>Macrostomidae</taxon>
        <taxon>Macrostomum</taxon>
    </lineage>
</organism>
<feature type="transmembrane region" description="Helical" evidence="12">
    <location>
        <begin position="102"/>
        <end position="120"/>
    </location>
</feature>
<dbReference type="OrthoDB" id="6581954at2759"/>
<comment type="subcellular location">
    <subcellularLocation>
        <location evidence="1">Membrane</location>
        <topology evidence="1">Multi-pass membrane protein</topology>
    </subcellularLocation>
</comment>
<feature type="transmembrane region" description="Helical" evidence="12">
    <location>
        <begin position="534"/>
        <end position="557"/>
    </location>
</feature>
<feature type="transmembrane region" description="Helical" evidence="12">
    <location>
        <begin position="360"/>
        <end position="385"/>
    </location>
</feature>
<keyword evidence="8" id="KW-0915">Sodium</keyword>
<feature type="region of interest" description="Disordered" evidence="11">
    <location>
        <begin position="1"/>
        <end position="36"/>
    </location>
</feature>
<feature type="binding site" evidence="8">
    <location>
        <position position="111"/>
    </location>
    <ligand>
        <name>Na(+)</name>
        <dbReference type="ChEBI" id="CHEBI:29101"/>
        <label>1</label>
    </ligand>
</feature>
<dbReference type="InterPro" id="IPR000175">
    <property type="entry name" value="Na/ntran_symport"/>
</dbReference>
<feature type="transmembrane region" description="Helical" evidence="12">
    <location>
        <begin position="397"/>
        <end position="420"/>
    </location>
</feature>
<dbReference type="GO" id="GO:0089718">
    <property type="term" value="P:amino acid import across plasma membrane"/>
    <property type="evidence" value="ECO:0007669"/>
    <property type="project" value="TreeGrafter"/>
</dbReference>
<dbReference type="PROSITE" id="PS50267">
    <property type="entry name" value="NA_NEUROTRAN_SYMP_3"/>
    <property type="match status" value="1"/>
</dbReference>